<evidence type="ECO:0000313" key="3">
    <source>
        <dbReference type="EMBL" id="CAI9754670.1"/>
    </source>
</evidence>
<dbReference type="EMBL" id="OU503036">
    <property type="protein sequence ID" value="CAI9754670.1"/>
    <property type="molecule type" value="Genomic_DNA"/>
</dbReference>
<dbReference type="PANTHER" id="PTHR34946">
    <property type="entry name" value="OS03G0310200 PROTEIN"/>
    <property type="match status" value="1"/>
</dbReference>
<keyword evidence="1" id="KW-0175">Coiled coil</keyword>
<feature type="coiled-coil region" evidence="1">
    <location>
        <begin position="115"/>
        <end position="149"/>
    </location>
</feature>
<dbReference type="GO" id="GO:0005634">
    <property type="term" value="C:nucleus"/>
    <property type="evidence" value="ECO:0007669"/>
    <property type="project" value="TreeGrafter"/>
</dbReference>
<accession>A0AAD1YPH8</accession>
<evidence type="ECO:0000256" key="1">
    <source>
        <dbReference type="SAM" id="Coils"/>
    </source>
</evidence>
<dbReference type="AlphaFoldDB" id="A0AAD1YPH8"/>
<feature type="region of interest" description="Disordered" evidence="2">
    <location>
        <begin position="18"/>
        <end position="41"/>
    </location>
</feature>
<reference evidence="3" key="1">
    <citation type="submission" date="2023-05" db="EMBL/GenBank/DDBJ databases">
        <authorList>
            <person name="Huff M."/>
        </authorList>
    </citation>
    <scope>NUCLEOTIDE SEQUENCE</scope>
</reference>
<name>A0AAD1YPH8_9LAMI</name>
<feature type="compositionally biased region" description="Polar residues" evidence="2">
    <location>
        <begin position="18"/>
        <end position="36"/>
    </location>
</feature>
<gene>
    <name evidence="3" type="ORF">FPE_LOCUS2101</name>
</gene>
<evidence type="ECO:0000256" key="2">
    <source>
        <dbReference type="SAM" id="MobiDB-lite"/>
    </source>
</evidence>
<proteinExistence type="predicted"/>
<dbReference type="PANTHER" id="PTHR34946:SF2">
    <property type="entry name" value="OS04G0386300 PROTEIN"/>
    <property type="match status" value="1"/>
</dbReference>
<dbReference type="Proteomes" id="UP000834106">
    <property type="component" value="Chromosome 1"/>
</dbReference>
<keyword evidence="4" id="KW-1185">Reference proteome</keyword>
<organism evidence="3 4">
    <name type="scientific">Fraxinus pennsylvanica</name>
    <dbReference type="NCBI Taxonomy" id="56036"/>
    <lineage>
        <taxon>Eukaryota</taxon>
        <taxon>Viridiplantae</taxon>
        <taxon>Streptophyta</taxon>
        <taxon>Embryophyta</taxon>
        <taxon>Tracheophyta</taxon>
        <taxon>Spermatophyta</taxon>
        <taxon>Magnoliopsida</taxon>
        <taxon>eudicotyledons</taxon>
        <taxon>Gunneridae</taxon>
        <taxon>Pentapetalae</taxon>
        <taxon>asterids</taxon>
        <taxon>lamiids</taxon>
        <taxon>Lamiales</taxon>
        <taxon>Oleaceae</taxon>
        <taxon>Oleeae</taxon>
        <taxon>Fraxinus</taxon>
    </lineage>
</organism>
<protein>
    <submittedName>
        <fullName evidence="3">Uncharacterized protein</fullName>
    </submittedName>
</protein>
<sequence>MENENKEFQLLFNAPYSAASSSQALSWPSDSSTNFRSMDDHIEDPSLDLQLSMSVSPLKPAADHVRRRKVKDYNDEKLESNRVDALRWQATEHARLAAMERAYAEHVKELTRREMETAQSEFARARYMCERAREEVEKAEKMKAMACRQIDSSCREITCQSCRQKFRH</sequence>
<dbReference type="GO" id="GO:0009630">
    <property type="term" value="P:gravitropism"/>
    <property type="evidence" value="ECO:0007669"/>
    <property type="project" value="TreeGrafter"/>
</dbReference>
<evidence type="ECO:0000313" key="4">
    <source>
        <dbReference type="Proteomes" id="UP000834106"/>
    </source>
</evidence>